<proteinExistence type="predicted"/>
<dbReference type="InterPro" id="IPR025968">
    <property type="entry name" value="YwqJ_deaminase"/>
</dbReference>
<organism evidence="1">
    <name type="scientific">Paenibacillus sp. BIHB 4019</name>
    <dbReference type="NCBI Taxonomy" id="1870819"/>
    <lineage>
        <taxon>Bacteria</taxon>
        <taxon>Bacillati</taxon>
        <taxon>Bacillota</taxon>
        <taxon>Bacilli</taxon>
        <taxon>Bacillales</taxon>
        <taxon>Paenibacillaceae</taxon>
        <taxon>Paenibacillus</taxon>
    </lineage>
</organism>
<protein>
    <recommendedName>
        <fullName evidence="2">YwqJ-like deaminase</fullName>
    </recommendedName>
</protein>
<gene>
    <name evidence="1" type="ORF">BBD42_01080</name>
</gene>
<evidence type="ECO:0008006" key="2">
    <source>
        <dbReference type="Google" id="ProtNLM"/>
    </source>
</evidence>
<evidence type="ECO:0000313" key="1">
    <source>
        <dbReference type="EMBL" id="ANY70478.1"/>
    </source>
</evidence>
<dbReference type="Pfam" id="PF14431">
    <property type="entry name" value="YwqJ-deaminase"/>
    <property type="match status" value="1"/>
</dbReference>
<sequence>MENEAKNKGKDIFDNFTPEEIQKLKNHVLEEAQMLKDIGLTNKQLGPAVAGAYDRNTGKIYTAINDVDGKVPKELNGLIEDRIVNMPDDVHESYKLFTHGSGSHAEVYAANKALLDNPNASIEDILIYVIKPGGSTKPVTDIPFHTCPHCNYILQGFPVLSDL</sequence>
<accession>A0A1B2DRY8</accession>
<name>A0A1B2DRY8_9BACL</name>
<dbReference type="EMBL" id="CP016808">
    <property type="protein sequence ID" value="ANY70478.1"/>
    <property type="molecule type" value="Genomic_DNA"/>
</dbReference>
<reference evidence="1" key="1">
    <citation type="submission" date="2016-08" db="EMBL/GenBank/DDBJ databases">
        <title>Complete Genome Seqeunce of Paenibacillus sp. BIHB 4019 from tea rhizoplane.</title>
        <authorList>
            <person name="Thakur R."/>
            <person name="Swarnkar M.K."/>
            <person name="Gulati A."/>
        </authorList>
    </citation>
    <scope>NUCLEOTIDE SEQUENCE [LARGE SCALE GENOMIC DNA]</scope>
    <source>
        <strain evidence="1">BIHB4019</strain>
    </source>
</reference>
<dbReference type="AlphaFoldDB" id="A0A1B2DRY8"/>